<dbReference type="InterPro" id="IPR008271">
    <property type="entry name" value="Ser/Thr_kinase_AS"/>
</dbReference>
<keyword evidence="4" id="KW-0067">ATP-binding</keyword>
<keyword evidence="1" id="KW-0808">Transferase</keyword>
<feature type="domain" description="Protein kinase" evidence="5">
    <location>
        <begin position="15"/>
        <end position="277"/>
    </location>
</feature>
<dbReference type="InterPro" id="IPR006016">
    <property type="entry name" value="UspA"/>
</dbReference>
<gene>
    <name evidence="6" type="ORF">SAMN02745887_03259</name>
</gene>
<keyword evidence="7" id="KW-1185">Reference proteome</keyword>
<dbReference type="Gene3D" id="1.10.510.10">
    <property type="entry name" value="Transferase(Phosphotransferase) domain 1"/>
    <property type="match status" value="1"/>
</dbReference>
<dbReference type="PROSITE" id="PS00108">
    <property type="entry name" value="PROTEIN_KINASE_ST"/>
    <property type="match status" value="1"/>
</dbReference>
<dbReference type="Pfam" id="PF00069">
    <property type="entry name" value="Pkinase"/>
    <property type="match status" value="1"/>
</dbReference>
<name>A0A1K2HQD8_9NEIS</name>
<dbReference type="Pfam" id="PF00582">
    <property type="entry name" value="Usp"/>
    <property type="match status" value="1"/>
</dbReference>
<evidence type="ECO:0000256" key="4">
    <source>
        <dbReference type="ARBA" id="ARBA00022840"/>
    </source>
</evidence>
<dbReference type="PROSITE" id="PS50011">
    <property type="entry name" value="PROTEIN_KINASE_DOM"/>
    <property type="match status" value="1"/>
</dbReference>
<dbReference type="AlphaFoldDB" id="A0A1K2HQD8"/>
<dbReference type="Proteomes" id="UP000186513">
    <property type="component" value="Unassembled WGS sequence"/>
</dbReference>
<dbReference type="Gene3D" id="3.40.50.620">
    <property type="entry name" value="HUPs"/>
    <property type="match status" value="1"/>
</dbReference>
<dbReference type="SUPFAM" id="SSF56112">
    <property type="entry name" value="Protein kinase-like (PK-like)"/>
    <property type="match status" value="1"/>
</dbReference>
<dbReference type="PANTHER" id="PTHR43289">
    <property type="entry name" value="MITOGEN-ACTIVATED PROTEIN KINASE KINASE KINASE 20-RELATED"/>
    <property type="match status" value="1"/>
</dbReference>
<evidence type="ECO:0000313" key="6">
    <source>
        <dbReference type="EMBL" id="SFZ78917.1"/>
    </source>
</evidence>
<dbReference type="InterPro" id="IPR011009">
    <property type="entry name" value="Kinase-like_dom_sf"/>
</dbReference>
<evidence type="ECO:0000256" key="3">
    <source>
        <dbReference type="ARBA" id="ARBA00022777"/>
    </source>
</evidence>
<dbReference type="RefSeq" id="WP_072429747.1">
    <property type="nucleotide sequence ID" value="NZ_FPKR01000014.1"/>
</dbReference>
<dbReference type="Gene3D" id="3.30.200.20">
    <property type="entry name" value="Phosphorylase Kinase, domain 1"/>
    <property type="match status" value="1"/>
</dbReference>
<sequence>MARLDFQPGQQIDGFTLQEKLADGGMATIWAVSHAHFRGEMVMKLPRLRGEDDPTAIVGFETEQMILPRLHGPHVPAFVASGDFTAQPYLVMERVGGASLRARLDDLPLSVEVVASIGARVAEALHDLHRQQVIHLDIKPSNILFRPDGTAVLVDFGLARHDRLPDLLAEEFRLPLGTAPYMSPEQVLHDRNEPRSDLFALGVMLYYLLTGVRPFGFPTSQAGVRKRLWRDPTPPRALRADCPPWLQQIILRCLAVDPAQRFATAAELALVLRHPDQLPLTALADKREADALWPVFKRWLRALGREPVAQHSAAERLDRAPIVMVAVDVSPGQEALNESLLRSVRLLMSVAGEARLACVSVLKTQRIGIDFNEDEAGRNLRVKRMVSVRHWAKPLALPEARITFHVLAAPDPASALVEFARQNQVDHLIMGARESSALRRHLGSVSAQVVAESPCSVTVVRRREQAH</sequence>
<keyword evidence="3 6" id="KW-0418">Kinase</keyword>
<dbReference type="GO" id="GO:0004674">
    <property type="term" value="F:protein serine/threonine kinase activity"/>
    <property type="evidence" value="ECO:0007669"/>
    <property type="project" value="UniProtKB-KW"/>
</dbReference>
<dbReference type="InterPro" id="IPR014729">
    <property type="entry name" value="Rossmann-like_a/b/a_fold"/>
</dbReference>
<dbReference type="InterPro" id="IPR000719">
    <property type="entry name" value="Prot_kinase_dom"/>
</dbReference>
<proteinExistence type="predicted"/>
<dbReference type="GO" id="GO:0005524">
    <property type="term" value="F:ATP binding"/>
    <property type="evidence" value="ECO:0007669"/>
    <property type="project" value="UniProtKB-KW"/>
</dbReference>
<protein>
    <submittedName>
        <fullName evidence="6">Serine/threonine protein kinase</fullName>
    </submittedName>
</protein>
<keyword evidence="6" id="KW-0723">Serine/threonine-protein kinase</keyword>
<dbReference type="SUPFAM" id="SSF52402">
    <property type="entry name" value="Adenine nucleotide alpha hydrolases-like"/>
    <property type="match status" value="1"/>
</dbReference>
<organism evidence="6 7">
    <name type="scientific">Chitinimonas taiwanensis DSM 18899</name>
    <dbReference type="NCBI Taxonomy" id="1121279"/>
    <lineage>
        <taxon>Bacteria</taxon>
        <taxon>Pseudomonadati</taxon>
        <taxon>Pseudomonadota</taxon>
        <taxon>Betaproteobacteria</taxon>
        <taxon>Neisseriales</taxon>
        <taxon>Chitinibacteraceae</taxon>
        <taxon>Chitinimonas</taxon>
    </lineage>
</organism>
<evidence type="ECO:0000259" key="5">
    <source>
        <dbReference type="PROSITE" id="PS50011"/>
    </source>
</evidence>
<dbReference type="PANTHER" id="PTHR43289:SF34">
    <property type="entry name" value="SERINE_THREONINE-PROTEIN KINASE YBDM-RELATED"/>
    <property type="match status" value="1"/>
</dbReference>
<dbReference type="STRING" id="1121279.SAMN02745887_03259"/>
<dbReference type="CDD" id="cd14014">
    <property type="entry name" value="STKc_PknB_like"/>
    <property type="match status" value="1"/>
</dbReference>
<keyword evidence="2" id="KW-0547">Nucleotide-binding</keyword>
<evidence type="ECO:0000313" key="7">
    <source>
        <dbReference type="Proteomes" id="UP000186513"/>
    </source>
</evidence>
<accession>A0A1K2HQD8</accession>
<dbReference type="EMBL" id="FPKR01000014">
    <property type="protein sequence ID" value="SFZ78917.1"/>
    <property type="molecule type" value="Genomic_DNA"/>
</dbReference>
<dbReference type="OrthoDB" id="9791419at2"/>
<evidence type="ECO:0000256" key="1">
    <source>
        <dbReference type="ARBA" id="ARBA00022679"/>
    </source>
</evidence>
<dbReference type="SMART" id="SM00220">
    <property type="entry name" value="S_TKc"/>
    <property type="match status" value="1"/>
</dbReference>
<reference evidence="6 7" key="1">
    <citation type="submission" date="2016-11" db="EMBL/GenBank/DDBJ databases">
        <authorList>
            <person name="Jaros S."/>
            <person name="Januszkiewicz K."/>
            <person name="Wedrychowicz H."/>
        </authorList>
    </citation>
    <scope>NUCLEOTIDE SEQUENCE [LARGE SCALE GENOMIC DNA]</scope>
    <source>
        <strain evidence="6 7">DSM 18899</strain>
    </source>
</reference>
<evidence type="ECO:0000256" key="2">
    <source>
        <dbReference type="ARBA" id="ARBA00022741"/>
    </source>
</evidence>